<dbReference type="STRING" id="60169.A0A1V6NTN5"/>
<proteinExistence type="predicted"/>
<organism evidence="1 2">
    <name type="scientific">Penicillium polonicum</name>
    <dbReference type="NCBI Taxonomy" id="60169"/>
    <lineage>
        <taxon>Eukaryota</taxon>
        <taxon>Fungi</taxon>
        <taxon>Dikarya</taxon>
        <taxon>Ascomycota</taxon>
        <taxon>Pezizomycotina</taxon>
        <taxon>Eurotiomycetes</taxon>
        <taxon>Eurotiomycetidae</taxon>
        <taxon>Eurotiales</taxon>
        <taxon>Aspergillaceae</taxon>
        <taxon>Penicillium</taxon>
    </lineage>
</organism>
<reference evidence="2" key="1">
    <citation type="journal article" date="2017" name="Nat. Microbiol.">
        <title>Global analysis of biosynthetic gene clusters reveals vast potential of secondary metabolite production in Penicillium species.</title>
        <authorList>
            <person name="Nielsen J.C."/>
            <person name="Grijseels S."/>
            <person name="Prigent S."/>
            <person name="Ji B."/>
            <person name="Dainat J."/>
            <person name="Nielsen K.F."/>
            <person name="Frisvad J.C."/>
            <person name="Workman M."/>
            <person name="Nielsen J."/>
        </authorList>
    </citation>
    <scope>NUCLEOTIDE SEQUENCE [LARGE SCALE GENOMIC DNA]</scope>
    <source>
        <strain evidence="2">IBT 4502</strain>
    </source>
</reference>
<dbReference type="Gene3D" id="3.30.160.60">
    <property type="entry name" value="Classic Zinc Finger"/>
    <property type="match status" value="1"/>
</dbReference>
<evidence type="ECO:0000313" key="1">
    <source>
        <dbReference type="EMBL" id="OQD67726.1"/>
    </source>
</evidence>
<evidence type="ECO:0000313" key="2">
    <source>
        <dbReference type="Proteomes" id="UP000191408"/>
    </source>
</evidence>
<dbReference type="EMBL" id="MDYM01000003">
    <property type="protein sequence ID" value="OQD67726.1"/>
    <property type="molecule type" value="Genomic_DNA"/>
</dbReference>
<name>A0A1V6NTN5_PENPO</name>
<comment type="caution">
    <text evidence="1">The sequence shown here is derived from an EMBL/GenBank/DDBJ whole genome shotgun (WGS) entry which is preliminary data.</text>
</comment>
<accession>A0A1V6NTN5</accession>
<evidence type="ECO:0008006" key="3">
    <source>
        <dbReference type="Google" id="ProtNLM"/>
    </source>
</evidence>
<protein>
    <recommendedName>
        <fullName evidence="3">C2H2-type domain-containing protein</fullName>
    </recommendedName>
</protein>
<sequence length="175" mass="19615">MDWSPDKVISDNSSLFDERCWETGYLDELNESPFSHSQYSFHAANPNILHSTQGHAAGSSNATCTSQYSVTQGGVVTSQLMGYSTPMLGQPTSISPRPVHAMQSPPQCITNRDTRVRGQRSRAIRHKAEASAEPFQCKWKDCRSTQSFGRLNVLWRHIETQHLFPGAYKCHREGS</sequence>
<dbReference type="AlphaFoldDB" id="A0A1V6NTN5"/>
<dbReference type="OrthoDB" id="4343829at2759"/>
<keyword evidence="2" id="KW-1185">Reference proteome</keyword>
<gene>
    <name evidence="1" type="ORF">PENPOL_c003G02589</name>
</gene>
<dbReference type="Proteomes" id="UP000191408">
    <property type="component" value="Unassembled WGS sequence"/>
</dbReference>